<comment type="similarity">
    <text evidence="1">Belongs to the glutaminase PdxT/SNO family.</text>
</comment>
<protein>
    <recommendedName>
        <fullName evidence="2">glutaminase</fullName>
        <ecNumber evidence="2">3.5.1.2</ecNumber>
    </recommendedName>
</protein>
<dbReference type="GO" id="GO:0042823">
    <property type="term" value="P:pyridoxal phosphate biosynthetic process"/>
    <property type="evidence" value="ECO:0007669"/>
    <property type="project" value="InterPro"/>
</dbReference>
<dbReference type="GO" id="GO:0016829">
    <property type="term" value="F:lyase activity"/>
    <property type="evidence" value="ECO:0007669"/>
    <property type="project" value="UniProtKB-KW"/>
</dbReference>
<keyword evidence="5" id="KW-0315">Glutamine amidotransferase</keyword>
<dbReference type="SUPFAM" id="SSF52317">
    <property type="entry name" value="Class I glutamine amidotransferase-like"/>
    <property type="match status" value="1"/>
</dbReference>
<dbReference type="HAMAP" id="MF_01615">
    <property type="entry name" value="PdxT"/>
    <property type="match status" value="1"/>
</dbReference>
<evidence type="ECO:0000256" key="6">
    <source>
        <dbReference type="ARBA" id="ARBA00023239"/>
    </source>
</evidence>
<dbReference type="GO" id="GO:1903600">
    <property type="term" value="C:glutaminase complex"/>
    <property type="evidence" value="ECO:0007669"/>
    <property type="project" value="TreeGrafter"/>
</dbReference>
<sequence length="204" mass="21760">MAGQQADGSLLVGVLALQGDFQAHKSVLEALGATVREVRTPAQLADLDALVLPGGESTTMTLGIEREGLAEPLRALRRSGVPILGTCAGLILADRDHLALMDMRAQRNAFGRQVHSFEADLDLGLDGGPVRAAFIRAPWITDPGPGVELLAQVDGHAVAAREGSVTVLSFHPEISGEHRLHARFLEEALQHRRDRGSAPSDRFS</sequence>
<dbReference type="FunFam" id="3.40.50.880:FF:000010">
    <property type="entry name" value="uncharacterized protein LOC100176842 isoform X2"/>
    <property type="match status" value="1"/>
</dbReference>
<dbReference type="InterPro" id="IPR002161">
    <property type="entry name" value="PdxT/SNO"/>
</dbReference>
<dbReference type="EMBL" id="CAFBLQ010000219">
    <property type="protein sequence ID" value="CAB4882949.1"/>
    <property type="molecule type" value="Genomic_DNA"/>
</dbReference>
<proteinExistence type="inferred from homology"/>
<comment type="catalytic activity">
    <reaction evidence="7">
        <text>L-glutamine + H2O = L-glutamate + NH4(+)</text>
        <dbReference type="Rhea" id="RHEA:15889"/>
        <dbReference type="ChEBI" id="CHEBI:15377"/>
        <dbReference type="ChEBI" id="CHEBI:28938"/>
        <dbReference type="ChEBI" id="CHEBI:29985"/>
        <dbReference type="ChEBI" id="CHEBI:58359"/>
        <dbReference type="EC" id="3.5.1.2"/>
    </reaction>
</comment>
<evidence type="ECO:0000256" key="7">
    <source>
        <dbReference type="ARBA" id="ARBA00049534"/>
    </source>
</evidence>
<evidence type="ECO:0000256" key="3">
    <source>
        <dbReference type="ARBA" id="ARBA00022801"/>
    </source>
</evidence>
<name>A0A6J7ES53_9ZZZZ</name>
<evidence type="ECO:0000256" key="4">
    <source>
        <dbReference type="ARBA" id="ARBA00022898"/>
    </source>
</evidence>
<evidence type="ECO:0000256" key="2">
    <source>
        <dbReference type="ARBA" id="ARBA00012918"/>
    </source>
</evidence>
<gene>
    <name evidence="8" type="ORF">UFOPK3423_01530</name>
</gene>
<dbReference type="PROSITE" id="PS51130">
    <property type="entry name" value="PDXT_SNO_2"/>
    <property type="match status" value="1"/>
</dbReference>
<keyword evidence="3" id="KW-0378">Hydrolase</keyword>
<dbReference type="PROSITE" id="PS51273">
    <property type="entry name" value="GATASE_TYPE_1"/>
    <property type="match status" value="1"/>
</dbReference>
<dbReference type="Pfam" id="PF01174">
    <property type="entry name" value="SNO"/>
    <property type="match status" value="1"/>
</dbReference>
<dbReference type="CDD" id="cd01749">
    <property type="entry name" value="GATase1_PB"/>
    <property type="match status" value="1"/>
</dbReference>
<evidence type="ECO:0000256" key="1">
    <source>
        <dbReference type="ARBA" id="ARBA00008345"/>
    </source>
</evidence>
<dbReference type="PANTHER" id="PTHR31559:SF0">
    <property type="entry name" value="PYRIDOXAL 5'-PHOSPHATE SYNTHASE SUBUNIT SNO1-RELATED"/>
    <property type="match status" value="1"/>
</dbReference>
<dbReference type="InterPro" id="IPR021196">
    <property type="entry name" value="PdxT/SNO_CS"/>
</dbReference>
<dbReference type="PROSITE" id="PS01236">
    <property type="entry name" value="PDXT_SNO_1"/>
    <property type="match status" value="1"/>
</dbReference>
<accession>A0A6J7ES53</accession>
<dbReference type="Gene3D" id="3.40.50.880">
    <property type="match status" value="1"/>
</dbReference>
<organism evidence="8">
    <name type="scientific">freshwater metagenome</name>
    <dbReference type="NCBI Taxonomy" id="449393"/>
    <lineage>
        <taxon>unclassified sequences</taxon>
        <taxon>metagenomes</taxon>
        <taxon>ecological metagenomes</taxon>
    </lineage>
</organism>
<dbReference type="PANTHER" id="PTHR31559">
    <property type="entry name" value="PYRIDOXAL 5'-PHOSPHATE SYNTHASE SUBUNIT SNO"/>
    <property type="match status" value="1"/>
</dbReference>
<reference evidence="8" key="1">
    <citation type="submission" date="2020-05" db="EMBL/GenBank/DDBJ databases">
        <authorList>
            <person name="Chiriac C."/>
            <person name="Salcher M."/>
            <person name="Ghai R."/>
            <person name="Kavagutti S V."/>
        </authorList>
    </citation>
    <scope>NUCLEOTIDE SEQUENCE</scope>
</reference>
<keyword evidence="4" id="KW-0663">Pyridoxal phosphate</keyword>
<evidence type="ECO:0000256" key="5">
    <source>
        <dbReference type="ARBA" id="ARBA00022962"/>
    </source>
</evidence>
<dbReference type="NCBIfam" id="TIGR03800">
    <property type="entry name" value="PLP_synth_Pdx2"/>
    <property type="match status" value="1"/>
</dbReference>
<dbReference type="EC" id="3.5.1.2" evidence="2"/>
<dbReference type="GO" id="GO:0005829">
    <property type="term" value="C:cytosol"/>
    <property type="evidence" value="ECO:0007669"/>
    <property type="project" value="TreeGrafter"/>
</dbReference>
<dbReference type="InterPro" id="IPR029062">
    <property type="entry name" value="Class_I_gatase-like"/>
</dbReference>
<dbReference type="GO" id="GO:0004359">
    <property type="term" value="F:glutaminase activity"/>
    <property type="evidence" value="ECO:0007669"/>
    <property type="project" value="UniProtKB-EC"/>
</dbReference>
<evidence type="ECO:0000313" key="8">
    <source>
        <dbReference type="EMBL" id="CAB4882949.1"/>
    </source>
</evidence>
<keyword evidence="6" id="KW-0456">Lyase</keyword>
<dbReference type="AlphaFoldDB" id="A0A6J7ES53"/>
<dbReference type="GO" id="GO:0008614">
    <property type="term" value="P:pyridoxine metabolic process"/>
    <property type="evidence" value="ECO:0007669"/>
    <property type="project" value="TreeGrafter"/>
</dbReference>
<dbReference type="PIRSF" id="PIRSF005639">
    <property type="entry name" value="Glut_amidoT_SNO"/>
    <property type="match status" value="1"/>
</dbReference>